<dbReference type="InterPro" id="IPR005145">
    <property type="entry name" value="Sua5_C"/>
</dbReference>
<comment type="catalytic activity">
    <reaction evidence="12 13">
        <text>L-threonine + hydrogencarbonate + ATP = L-threonylcarbamoyladenylate + diphosphate + H2O</text>
        <dbReference type="Rhea" id="RHEA:36407"/>
        <dbReference type="ChEBI" id="CHEBI:15377"/>
        <dbReference type="ChEBI" id="CHEBI:17544"/>
        <dbReference type="ChEBI" id="CHEBI:30616"/>
        <dbReference type="ChEBI" id="CHEBI:33019"/>
        <dbReference type="ChEBI" id="CHEBI:57926"/>
        <dbReference type="ChEBI" id="CHEBI:73682"/>
        <dbReference type="EC" id="2.7.7.87"/>
    </reaction>
</comment>
<dbReference type="InterPro" id="IPR006070">
    <property type="entry name" value="Sua5-like_dom"/>
</dbReference>
<comment type="subcellular location">
    <subcellularLocation>
        <location evidence="1 13">Cytoplasm</location>
    </subcellularLocation>
</comment>
<dbReference type="NCBIfam" id="TIGR00057">
    <property type="entry name" value="L-threonylcarbamoyladenylate synthase"/>
    <property type="match status" value="1"/>
</dbReference>
<evidence type="ECO:0000256" key="11">
    <source>
        <dbReference type="ARBA" id="ARBA00029774"/>
    </source>
</evidence>
<evidence type="ECO:0000256" key="13">
    <source>
        <dbReference type="PIRNR" id="PIRNR004930"/>
    </source>
</evidence>
<accession>A0ABP9BYT5</accession>
<evidence type="ECO:0000259" key="14">
    <source>
        <dbReference type="PROSITE" id="PS51163"/>
    </source>
</evidence>
<proteinExistence type="inferred from homology"/>
<dbReference type="InterPro" id="IPR038385">
    <property type="entry name" value="Sua5/YwlC_C"/>
</dbReference>
<keyword evidence="6 13" id="KW-0808">Transferase</keyword>
<dbReference type="EC" id="2.7.7.87" evidence="3 13"/>
<evidence type="ECO:0000256" key="5">
    <source>
        <dbReference type="ARBA" id="ARBA00022490"/>
    </source>
</evidence>
<dbReference type="PIRSF" id="PIRSF004930">
    <property type="entry name" value="Tln_factor_SUA5"/>
    <property type="match status" value="1"/>
</dbReference>
<evidence type="ECO:0000256" key="9">
    <source>
        <dbReference type="ARBA" id="ARBA00022741"/>
    </source>
</evidence>
<dbReference type="PANTHER" id="PTHR17490">
    <property type="entry name" value="SUA5"/>
    <property type="match status" value="1"/>
</dbReference>
<dbReference type="InterPro" id="IPR050156">
    <property type="entry name" value="TC-AMP_synthase_SUA5"/>
</dbReference>
<keyword evidence="9 13" id="KW-0547">Nucleotide-binding</keyword>
<keyword evidence="8 13" id="KW-0548">Nucleotidyltransferase</keyword>
<evidence type="ECO:0000256" key="2">
    <source>
        <dbReference type="ARBA" id="ARBA00007663"/>
    </source>
</evidence>
<reference evidence="16" key="1">
    <citation type="journal article" date="2019" name="Int. J. Syst. Evol. Microbiol.">
        <title>The Global Catalogue of Microorganisms (GCM) 10K type strain sequencing project: providing services to taxonomists for standard genome sequencing and annotation.</title>
        <authorList>
            <consortium name="The Broad Institute Genomics Platform"/>
            <consortium name="The Broad Institute Genome Sequencing Center for Infectious Disease"/>
            <person name="Wu L."/>
            <person name="Ma J."/>
        </authorList>
    </citation>
    <scope>NUCLEOTIDE SEQUENCE [LARGE SCALE GENOMIC DNA]</scope>
    <source>
        <strain evidence="16">JCM 18204</strain>
    </source>
</reference>
<name>A0ABP9BYT5_9GAMM</name>
<keyword evidence="5 13" id="KW-0963">Cytoplasm</keyword>
<gene>
    <name evidence="15" type="ORF">GCM10023307_30840</name>
</gene>
<evidence type="ECO:0000256" key="1">
    <source>
        <dbReference type="ARBA" id="ARBA00004496"/>
    </source>
</evidence>
<protein>
    <recommendedName>
        <fullName evidence="4 13">Threonylcarbamoyl-AMP synthase</fullName>
        <shortName evidence="13">TC-AMP synthase</shortName>
        <ecNumber evidence="3 13">2.7.7.87</ecNumber>
    </recommendedName>
    <alternativeName>
        <fullName evidence="11 13">L-threonylcarbamoyladenylate synthase</fullName>
    </alternativeName>
</protein>
<organism evidence="15 16">
    <name type="scientific">Lysobacter hankyongensis</name>
    <dbReference type="NCBI Taxonomy" id="1176535"/>
    <lineage>
        <taxon>Bacteria</taxon>
        <taxon>Pseudomonadati</taxon>
        <taxon>Pseudomonadota</taxon>
        <taxon>Gammaproteobacteria</taxon>
        <taxon>Lysobacterales</taxon>
        <taxon>Lysobacteraceae</taxon>
        <taxon>Lysobacter</taxon>
    </lineage>
</organism>
<dbReference type="PROSITE" id="PS51163">
    <property type="entry name" value="YRDC"/>
    <property type="match status" value="1"/>
</dbReference>
<comment type="function">
    <text evidence="13">Required for the formation of a threonylcarbamoyl group on adenosine at position 37 (t(6)A37) in tRNAs that read codons beginning with adenine.</text>
</comment>
<dbReference type="InterPro" id="IPR010923">
    <property type="entry name" value="T(6)A37_SUA5"/>
</dbReference>
<comment type="caution">
    <text evidence="15">The sequence shown here is derived from an EMBL/GenBank/DDBJ whole genome shotgun (WGS) entry which is preliminary data.</text>
</comment>
<keyword evidence="10 13" id="KW-0067">ATP-binding</keyword>
<dbReference type="Pfam" id="PF03481">
    <property type="entry name" value="Sua5_C"/>
    <property type="match status" value="1"/>
</dbReference>
<dbReference type="Gene3D" id="3.40.50.11030">
    <property type="entry name" value="Threonylcarbamoyl-AMP synthase, C-terminal domain"/>
    <property type="match status" value="1"/>
</dbReference>
<dbReference type="PANTHER" id="PTHR17490:SF16">
    <property type="entry name" value="THREONYLCARBAMOYL-AMP SYNTHASE"/>
    <property type="match status" value="1"/>
</dbReference>
<dbReference type="InterPro" id="IPR017945">
    <property type="entry name" value="DHBP_synth_RibB-like_a/b_dom"/>
</dbReference>
<dbReference type="Proteomes" id="UP001499959">
    <property type="component" value="Unassembled WGS sequence"/>
</dbReference>
<evidence type="ECO:0000256" key="3">
    <source>
        <dbReference type="ARBA" id="ARBA00012584"/>
    </source>
</evidence>
<comment type="similarity">
    <text evidence="2 13">Belongs to the SUA5 family.</text>
</comment>
<feature type="domain" description="YrdC-like" evidence="14">
    <location>
        <begin position="15"/>
        <end position="206"/>
    </location>
</feature>
<evidence type="ECO:0000313" key="16">
    <source>
        <dbReference type="Proteomes" id="UP001499959"/>
    </source>
</evidence>
<evidence type="ECO:0000256" key="4">
    <source>
        <dbReference type="ARBA" id="ARBA00015492"/>
    </source>
</evidence>
<dbReference type="RefSeq" id="WP_345304243.1">
    <property type="nucleotide sequence ID" value="NZ_BAABJE010000017.1"/>
</dbReference>
<evidence type="ECO:0000313" key="15">
    <source>
        <dbReference type="EMBL" id="GAA4802039.1"/>
    </source>
</evidence>
<evidence type="ECO:0000256" key="8">
    <source>
        <dbReference type="ARBA" id="ARBA00022695"/>
    </source>
</evidence>
<evidence type="ECO:0000256" key="6">
    <source>
        <dbReference type="ARBA" id="ARBA00022679"/>
    </source>
</evidence>
<dbReference type="Pfam" id="PF01300">
    <property type="entry name" value="Sua5_yciO_yrdC"/>
    <property type="match status" value="1"/>
</dbReference>
<keyword evidence="16" id="KW-1185">Reference proteome</keyword>
<dbReference type="Gene3D" id="3.90.870.10">
    <property type="entry name" value="DHBP synthase"/>
    <property type="match status" value="1"/>
</dbReference>
<evidence type="ECO:0000256" key="12">
    <source>
        <dbReference type="ARBA" id="ARBA00048366"/>
    </source>
</evidence>
<dbReference type="SUPFAM" id="SSF55821">
    <property type="entry name" value="YrdC/RibB"/>
    <property type="match status" value="1"/>
</dbReference>
<evidence type="ECO:0000256" key="10">
    <source>
        <dbReference type="ARBA" id="ARBA00022840"/>
    </source>
</evidence>
<evidence type="ECO:0000256" key="7">
    <source>
        <dbReference type="ARBA" id="ARBA00022694"/>
    </source>
</evidence>
<keyword evidence="7 13" id="KW-0819">tRNA processing</keyword>
<sequence>MSAPLDTRLLRADDPRDFDDAVRLLRAGRLVAVPTETVYGLAADAGDPVAVARIFEAKQRPANHPLIVHLADAGRIDAWARDIPDSARALAAAFWPGPLTLLLHKAAHVSPAVTGGRDTIGLRVPDHPVLLRLLATLGGGLAAPSANPHKRLSPTTAAQVLAGLDGRIDAVLDGGPCAVGLESTIVDLTGEGPDGDTPRILRAGPITRRQLEAVLGRPVAFPEQHDAAVPGNVAVHYQPRTPLYLIDGAALPSRLRAKGDDARIVVVHRSELPDGPLRGVVRDIRLPADKAGYAQSMYDALHDADAAGADAIWIEAPPPSEDWRDVLDRLTRAASVDPGEWA</sequence>
<dbReference type="EMBL" id="BAABJE010000017">
    <property type="protein sequence ID" value="GAA4802039.1"/>
    <property type="molecule type" value="Genomic_DNA"/>
</dbReference>